<sequence length="240" mass="28073">MLERIFNAPEELKDLAFQSLLVPRYTRTYHEGIFRDSTGGHTLRCIDKADTLNIKQADKVIITDKLWSHDLAEVVTSDFSAIHKQNDPKLKRMLFERELEAIRTYIPEKYKPHVYDFIEAERFWDGSIYSKLPTPHALVAKTIDHTDGNVFFHKALASWVSSDEYNPDYLPSKDSLRYTFVNYHKYMERLSSPVKPFGQFYEVILNLLNDEIVKIAGFWSGVKEQKQPEIIIKDLRTIIN</sequence>
<dbReference type="Gene3D" id="1.10.3210.10">
    <property type="entry name" value="Hypothetical protein af1432"/>
    <property type="match status" value="1"/>
</dbReference>
<evidence type="ECO:0008006" key="3">
    <source>
        <dbReference type="Google" id="ProtNLM"/>
    </source>
</evidence>
<dbReference type="Proteomes" id="UP000179221">
    <property type="component" value="Unassembled WGS sequence"/>
</dbReference>
<gene>
    <name evidence="1" type="ORF">A2628_02470</name>
</gene>
<evidence type="ECO:0000313" key="1">
    <source>
        <dbReference type="EMBL" id="OGM26179.1"/>
    </source>
</evidence>
<dbReference type="EMBL" id="MGGL01000015">
    <property type="protein sequence ID" value="OGM26179.1"/>
    <property type="molecule type" value="Genomic_DNA"/>
</dbReference>
<comment type="caution">
    <text evidence="1">The sequence shown here is derived from an EMBL/GenBank/DDBJ whole genome shotgun (WGS) entry which is preliminary data.</text>
</comment>
<dbReference type="SUPFAM" id="SSF109604">
    <property type="entry name" value="HD-domain/PDEase-like"/>
    <property type="match status" value="1"/>
</dbReference>
<protein>
    <recommendedName>
        <fullName evidence="3">HD domain-containing protein</fullName>
    </recommendedName>
</protein>
<proteinExistence type="predicted"/>
<evidence type="ECO:0000313" key="2">
    <source>
        <dbReference type="Proteomes" id="UP000179221"/>
    </source>
</evidence>
<name>A0A1F7YH40_9BACT</name>
<dbReference type="AlphaFoldDB" id="A0A1F7YH40"/>
<reference evidence="1 2" key="1">
    <citation type="journal article" date="2016" name="Nat. Commun.">
        <title>Thousands of microbial genomes shed light on interconnected biogeochemical processes in an aquifer system.</title>
        <authorList>
            <person name="Anantharaman K."/>
            <person name="Brown C.T."/>
            <person name="Hug L.A."/>
            <person name="Sharon I."/>
            <person name="Castelle C.J."/>
            <person name="Probst A.J."/>
            <person name="Thomas B.C."/>
            <person name="Singh A."/>
            <person name="Wilkins M.J."/>
            <person name="Karaoz U."/>
            <person name="Brodie E.L."/>
            <person name="Williams K.H."/>
            <person name="Hubbard S.S."/>
            <person name="Banfield J.F."/>
        </authorList>
    </citation>
    <scope>NUCLEOTIDE SEQUENCE [LARGE SCALE GENOMIC DNA]</scope>
</reference>
<organism evidence="1 2">
    <name type="scientific">Candidatus Woesebacteria bacterium RIFCSPHIGHO2_01_FULL_40_22</name>
    <dbReference type="NCBI Taxonomy" id="1802499"/>
    <lineage>
        <taxon>Bacteria</taxon>
        <taxon>Candidatus Woeseibacteriota</taxon>
    </lineage>
</organism>
<accession>A0A1F7YH40</accession>